<accession>A0A1N6WJY9</accession>
<evidence type="ECO:0000256" key="1">
    <source>
        <dbReference type="SAM" id="MobiDB-lite"/>
    </source>
</evidence>
<keyword evidence="3" id="KW-1185">Reference proteome</keyword>
<evidence type="ECO:0000313" key="2">
    <source>
        <dbReference type="EMBL" id="SIQ90413.1"/>
    </source>
</evidence>
<feature type="region of interest" description="Disordered" evidence="1">
    <location>
        <begin position="47"/>
        <end position="69"/>
    </location>
</feature>
<name>A0A1N6WJY9_9GAMM</name>
<dbReference type="Proteomes" id="UP000241788">
    <property type="component" value="Unassembled WGS sequence"/>
</dbReference>
<dbReference type="EMBL" id="FTLW01000004">
    <property type="protein sequence ID" value="SIQ90413.1"/>
    <property type="molecule type" value="Genomic_DNA"/>
</dbReference>
<organism evidence="2 3">
    <name type="scientific">Solilutibacter tolerans</name>
    <dbReference type="NCBI Taxonomy" id="1604334"/>
    <lineage>
        <taxon>Bacteria</taxon>
        <taxon>Pseudomonadati</taxon>
        <taxon>Pseudomonadota</taxon>
        <taxon>Gammaproteobacteria</taxon>
        <taxon>Lysobacterales</taxon>
        <taxon>Lysobacteraceae</taxon>
        <taxon>Solilutibacter</taxon>
    </lineage>
</organism>
<dbReference type="AlphaFoldDB" id="A0A1N6WJY9"/>
<proteinExistence type="predicted"/>
<feature type="compositionally biased region" description="Basic residues" evidence="1">
    <location>
        <begin position="47"/>
        <end position="57"/>
    </location>
</feature>
<evidence type="ECO:0000313" key="3">
    <source>
        <dbReference type="Proteomes" id="UP000241788"/>
    </source>
</evidence>
<sequence length="69" mass="7823">MIAVPSASLFNRYGIGMMLSAVMGDAIFVDLHSGSHFAGLLFHHRIHTDRRKRRPRAVKHEHGDQEQSQ</sequence>
<protein>
    <submittedName>
        <fullName evidence="2">Uncharacterized protein</fullName>
    </submittedName>
</protein>
<gene>
    <name evidence="2" type="ORF">SAMN05421546_2085</name>
</gene>
<dbReference type="STRING" id="1604334.SAMN05421546_2085"/>
<feature type="compositionally biased region" description="Basic and acidic residues" evidence="1">
    <location>
        <begin position="58"/>
        <end position="69"/>
    </location>
</feature>
<reference evidence="3" key="1">
    <citation type="submission" date="2017-01" db="EMBL/GenBank/DDBJ databases">
        <authorList>
            <person name="Varghese N."/>
            <person name="Submissions S."/>
        </authorList>
    </citation>
    <scope>NUCLEOTIDE SEQUENCE [LARGE SCALE GENOMIC DNA]</scope>
    <source>
        <strain evidence="3">UM1</strain>
    </source>
</reference>